<dbReference type="PROSITE" id="PS51642">
    <property type="entry name" value="HEMOPEXIN_2"/>
    <property type="match status" value="1"/>
</dbReference>
<dbReference type="Gene3D" id="2.110.10.10">
    <property type="entry name" value="Hemopexin-like domain"/>
    <property type="match status" value="1"/>
</dbReference>
<dbReference type="EMBL" id="RJVU01007007">
    <property type="protein sequence ID" value="ROL54180.1"/>
    <property type="molecule type" value="Genomic_DNA"/>
</dbReference>
<dbReference type="Pfam" id="PF00045">
    <property type="entry name" value="Hemopexin"/>
    <property type="match status" value="1"/>
</dbReference>
<comment type="caution">
    <text evidence="2">The sequence shown here is derived from an EMBL/GenBank/DDBJ whole genome shotgun (WGS) entry which is preliminary data.</text>
</comment>
<reference evidence="2 3" key="1">
    <citation type="submission" date="2018-10" db="EMBL/GenBank/DDBJ databases">
        <title>Genome assembly for a Yunnan-Guizhou Plateau 3E fish, Anabarilius grahami (Regan), and its evolutionary and genetic applications.</title>
        <authorList>
            <person name="Jiang W."/>
        </authorList>
    </citation>
    <scope>NUCLEOTIDE SEQUENCE [LARGE SCALE GENOMIC DNA]</scope>
    <source>
        <strain evidence="2">AG-KIZ</strain>
        <tissue evidence="2">Muscle</tissue>
    </source>
</reference>
<dbReference type="Proteomes" id="UP000281406">
    <property type="component" value="Unassembled WGS sequence"/>
</dbReference>
<dbReference type="SMART" id="SM00120">
    <property type="entry name" value="HX"/>
    <property type="match status" value="2"/>
</dbReference>
<feature type="repeat" description="Hemopexin" evidence="1">
    <location>
        <begin position="67"/>
        <end position="115"/>
    </location>
</feature>
<sequence length="159" mass="18249">MIVQKTLKVLFVNPDVNPDDTKPTPPVTPNTCDPNLVLNAVTMLRGEIMYFKDRVIPRVSACSVSQKVKINAVLYDETNYKIQFFVENQIYSHDEEQRRMEKGYPKPVEVVFPGMTGKVTAAFQYKGFNYLVSGSKVFEFGSYNNKLFRVLNNNYFLPC</sequence>
<evidence type="ECO:0000313" key="3">
    <source>
        <dbReference type="Proteomes" id="UP000281406"/>
    </source>
</evidence>
<dbReference type="AlphaFoldDB" id="A0A3N0Z6U8"/>
<dbReference type="InterPro" id="IPR036375">
    <property type="entry name" value="Hemopexin-like_dom_sf"/>
</dbReference>
<name>A0A3N0Z6U8_ANAGA</name>
<dbReference type="SUPFAM" id="SSF50923">
    <property type="entry name" value="Hemopexin-like domain"/>
    <property type="match status" value="1"/>
</dbReference>
<dbReference type="InterPro" id="IPR018487">
    <property type="entry name" value="Hemopexin-like_repeat"/>
</dbReference>
<evidence type="ECO:0000256" key="1">
    <source>
        <dbReference type="PROSITE-ProRule" id="PRU01011"/>
    </source>
</evidence>
<gene>
    <name evidence="2" type="ORF">DPX16_10603</name>
</gene>
<organism evidence="2 3">
    <name type="scientific">Anabarilius grahami</name>
    <name type="common">Kanglang fish</name>
    <name type="synonym">Barilius grahami</name>
    <dbReference type="NCBI Taxonomy" id="495550"/>
    <lineage>
        <taxon>Eukaryota</taxon>
        <taxon>Metazoa</taxon>
        <taxon>Chordata</taxon>
        <taxon>Craniata</taxon>
        <taxon>Vertebrata</taxon>
        <taxon>Euteleostomi</taxon>
        <taxon>Actinopterygii</taxon>
        <taxon>Neopterygii</taxon>
        <taxon>Teleostei</taxon>
        <taxon>Ostariophysi</taxon>
        <taxon>Cypriniformes</taxon>
        <taxon>Xenocyprididae</taxon>
        <taxon>Xenocypridinae</taxon>
        <taxon>Xenocypridinae incertae sedis</taxon>
        <taxon>Anabarilius</taxon>
    </lineage>
</organism>
<proteinExistence type="predicted"/>
<dbReference type="OrthoDB" id="406838at2759"/>
<protein>
    <submittedName>
        <fullName evidence="2">Interstitial collagenase</fullName>
    </submittedName>
</protein>
<accession>A0A3N0Z6U8</accession>
<keyword evidence="3" id="KW-1185">Reference proteome</keyword>
<evidence type="ECO:0000313" key="2">
    <source>
        <dbReference type="EMBL" id="ROL54180.1"/>
    </source>
</evidence>